<evidence type="ECO:0000256" key="3">
    <source>
        <dbReference type="ARBA" id="ARBA00022801"/>
    </source>
</evidence>
<evidence type="ECO:0000256" key="4">
    <source>
        <dbReference type="ARBA" id="ARBA00022825"/>
    </source>
</evidence>
<dbReference type="PANTHER" id="PTHR43806">
    <property type="entry name" value="PEPTIDASE S8"/>
    <property type="match status" value="1"/>
</dbReference>
<protein>
    <submittedName>
        <fullName evidence="11">Peptidase S8</fullName>
    </submittedName>
</protein>
<feature type="chain" id="PRO_5007272585" evidence="8">
    <location>
        <begin position="29"/>
        <end position="840"/>
    </location>
</feature>
<feature type="active site" description="Charge relay system" evidence="5 6">
    <location>
        <position position="221"/>
    </location>
</feature>
<organism evidence="11 12">
    <name type="scientific">Alteromonas macleodii</name>
    <name type="common">Pseudoalteromonas macleodii</name>
    <dbReference type="NCBI Taxonomy" id="28108"/>
    <lineage>
        <taxon>Bacteria</taxon>
        <taxon>Pseudomonadati</taxon>
        <taxon>Pseudomonadota</taxon>
        <taxon>Gammaproteobacteria</taxon>
        <taxon>Alteromonadales</taxon>
        <taxon>Alteromonadaceae</taxon>
        <taxon>Alteromonas/Salinimonas group</taxon>
        <taxon>Alteromonas</taxon>
    </lineage>
</organism>
<dbReference type="InterPro" id="IPR002884">
    <property type="entry name" value="P_dom"/>
</dbReference>
<dbReference type="InterPro" id="IPR036852">
    <property type="entry name" value="Peptidase_S8/S53_dom_sf"/>
</dbReference>
<feature type="domain" description="PKD" evidence="9">
    <location>
        <begin position="677"/>
        <end position="757"/>
    </location>
</feature>
<feature type="signal peptide" evidence="8">
    <location>
        <begin position="1"/>
        <end position="28"/>
    </location>
</feature>
<reference evidence="11 12" key="1">
    <citation type="submission" date="2015-12" db="EMBL/GenBank/DDBJ databases">
        <authorList>
            <person name="Shamseldin A."/>
            <person name="Moawad H."/>
            <person name="Abd El-Rahim W.M."/>
            <person name="Sadowsky M.J."/>
        </authorList>
    </citation>
    <scope>NUCLEOTIDE SEQUENCE [LARGE SCALE GENOMIC DNA]</scope>
    <source>
        <strain evidence="11 12">D7</strain>
    </source>
</reference>
<dbReference type="Proteomes" id="UP000063991">
    <property type="component" value="Chromosome"/>
</dbReference>
<dbReference type="PRINTS" id="PR00723">
    <property type="entry name" value="SUBTILISIN"/>
</dbReference>
<dbReference type="SUPFAM" id="SSF49299">
    <property type="entry name" value="PKD domain"/>
    <property type="match status" value="1"/>
</dbReference>
<dbReference type="InterPro" id="IPR022409">
    <property type="entry name" value="PKD/Chitinase_dom"/>
</dbReference>
<dbReference type="CDD" id="cd00146">
    <property type="entry name" value="PKD"/>
    <property type="match status" value="1"/>
</dbReference>
<keyword evidence="4 6" id="KW-0720">Serine protease</keyword>
<dbReference type="Pfam" id="PF00082">
    <property type="entry name" value="Peptidase_S8"/>
    <property type="match status" value="1"/>
</dbReference>
<evidence type="ECO:0000259" key="10">
    <source>
        <dbReference type="PROSITE" id="PS51829"/>
    </source>
</evidence>
<dbReference type="AlphaFoldDB" id="A0A126Q3N1"/>
<keyword evidence="2 6" id="KW-0645">Protease</keyword>
<dbReference type="OrthoDB" id="9790784at2"/>
<dbReference type="EMBL" id="CP014323">
    <property type="protein sequence ID" value="AMJ99620.1"/>
    <property type="molecule type" value="Genomic_DNA"/>
</dbReference>
<dbReference type="InterPro" id="IPR054399">
    <property type="entry name" value="Fervidolysin-like_N_prodom"/>
</dbReference>
<evidence type="ECO:0000256" key="6">
    <source>
        <dbReference type="PROSITE-ProRule" id="PRU01240"/>
    </source>
</evidence>
<dbReference type="InterPro" id="IPR050131">
    <property type="entry name" value="Peptidase_S8_subtilisin-like"/>
</dbReference>
<dbReference type="InterPro" id="IPR023828">
    <property type="entry name" value="Peptidase_S8_Ser-AS"/>
</dbReference>
<dbReference type="Pfam" id="PF22148">
    <property type="entry name" value="Fervidolysin_NPro-like"/>
    <property type="match status" value="1"/>
</dbReference>
<dbReference type="Pfam" id="PF18911">
    <property type="entry name" value="PKD_4"/>
    <property type="match status" value="1"/>
</dbReference>
<dbReference type="Gene3D" id="3.40.50.200">
    <property type="entry name" value="Peptidase S8/S53 domain"/>
    <property type="match status" value="1"/>
</dbReference>
<dbReference type="Pfam" id="PF01483">
    <property type="entry name" value="P_proprotein"/>
    <property type="match status" value="1"/>
</dbReference>
<accession>A0A126Q3N1</accession>
<dbReference type="Gene3D" id="2.60.40.10">
    <property type="entry name" value="Immunoglobulins"/>
    <property type="match status" value="1"/>
</dbReference>
<dbReference type="PROSITE" id="PS00138">
    <property type="entry name" value="SUBTILASE_SER"/>
    <property type="match status" value="1"/>
</dbReference>
<gene>
    <name evidence="11" type="ORF">AVL55_16525</name>
</gene>
<dbReference type="RefSeq" id="WP_061095855.1">
    <property type="nucleotide sequence ID" value="NZ_CP014323.1"/>
</dbReference>
<name>A0A126Q3N1_ALTMA</name>
<dbReference type="InterPro" id="IPR023827">
    <property type="entry name" value="Peptidase_S8_Asp-AS"/>
</dbReference>
<dbReference type="Gene3D" id="2.60.120.260">
    <property type="entry name" value="Galactose-binding domain-like"/>
    <property type="match status" value="1"/>
</dbReference>
<dbReference type="PROSITE" id="PS51829">
    <property type="entry name" value="P_HOMO_B"/>
    <property type="match status" value="1"/>
</dbReference>
<proteinExistence type="inferred from homology"/>
<dbReference type="InterPro" id="IPR034204">
    <property type="entry name" value="PfSUB1-like_cat_dom"/>
</dbReference>
<dbReference type="GO" id="GO:0006508">
    <property type="term" value="P:proteolysis"/>
    <property type="evidence" value="ECO:0007669"/>
    <property type="project" value="UniProtKB-KW"/>
</dbReference>
<dbReference type="CDD" id="cd07473">
    <property type="entry name" value="Peptidases_S8_Subtilisin_like"/>
    <property type="match status" value="1"/>
</dbReference>
<dbReference type="InterPro" id="IPR000209">
    <property type="entry name" value="Peptidase_S8/S53_dom"/>
</dbReference>
<keyword evidence="3 6" id="KW-0378">Hydrolase</keyword>
<dbReference type="SUPFAM" id="SSF49785">
    <property type="entry name" value="Galactose-binding domain-like"/>
    <property type="match status" value="1"/>
</dbReference>
<dbReference type="InterPro" id="IPR022398">
    <property type="entry name" value="Peptidase_S8_His-AS"/>
</dbReference>
<evidence type="ECO:0000313" key="12">
    <source>
        <dbReference type="Proteomes" id="UP000063991"/>
    </source>
</evidence>
<dbReference type="PROSITE" id="PS51892">
    <property type="entry name" value="SUBTILASE"/>
    <property type="match status" value="1"/>
</dbReference>
<evidence type="ECO:0000256" key="5">
    <source>
        <dbReference type="PIRSR" id="PIRSR615500-1"/>
    </source>
</evidence>
<dbReference type="InterPro" id="IPR008979">
    <property type="entry name" value="Galactose-bd-like_sf"/>
</dbReference>
<dbReference type="SUPFAM" id="SSF52743">
    <property type="entry name" value="Subtilisin-like"/>
    <property type="match status" value="1"/>
</dbReference>
<evidence type="ECO:0000259" key="9">
    <source>
        <dbReference type="PROSITE" id="PS50093"/>
    </source>
</evidence>
<evidence type="ECO:0000256" key="8">
    <source>
        <dbReference type="SAM" id="SignalP"/>
    </source>
</evidence>
<dbReference type="InterPro" id="IPR013783">
    <property type="entry name" value="Ig-like_fold"/>
</dbReference>
<evidence type="ECO:0000313" key="11">
    <source>
        <dbReference type="EMBL" id="AMJ99620.1"/>
    </source>
</evidence>
<evidence type="ECO:0000256" key="7">
    <source>
        <dbReference type="RuleBase" id="RU003355"/>
    </source>
</evidence>
<dbReference type="PROSITE" id="PS00137">
    <property type="entry name" value="SUBTILASE_HIS"/>
    <property type="match status" value="1"/>
</dbReference>
<feature type="active site" description="Charge relay system" evidence="5 6">
    <location>
        <position position="166"/>
    </location>
</feature>
<evidence type="ECO:0000256" key="2">
    <source>
        <dbReference type="ARBA" id="ARBA00022670"/>
    </source>
</evidence>
<dbReference type="InterPro" id="IPR015500">
    <property type="entry name" value="Peptidase_S8_subtilisin-rel"/>
</dbReference>
<evidence type="ECO:0000256" key="1">
    <source>
        <dbReference type="ARBA" id="ARBA00011073"/>
    </source>
</evidence>
<dbReference type="PROSITE" id="PS00136">
    <property type="entry name" value="SUBTILASE_ASP"/>
    <property type="match status" value="1"/>
</dbReference>
<feature type="active site" description="Charge relay system" evidence="5 6">
    <location>
        <position position="388"/>
    </location>
</feature>
<comment type="similarity">
    <text evidence="1 6 7">Belongs to the peptidase S8 family.</text>
</comment>
<dbReference type="InterPro" id="IPR035986">
    <property type="entry name" value="PKD_dom_sf"/>
</dbReference>
<dbReference type="GO" id="GO:0004252">
    <property type="term" value="F:serine-type endopeptidase activity"/>
    <property type="evidence" value="ECO:0007669"/>
    <property type="project" value="UniProtKB-UniRule"/>
</dbReference>
<dbReference type="PANTHER" id="PTHR43806:SF11">
    <property type="entry name" value="CEREVISIN-RELATED"/>
    <property type="match status" value="1"/>
</dbReference>
<keyword evidence="8" id="KW-0732">Signal</keyword>
<dbReference type="PROSITE" id="PS50093">
    <property type="entry name" value="PKD"/>
    <property type="match status" value="1"/>
</dbReference>
<dbReference type="InterPro" id="IPR000601">
    <property type="entry name" value="PKD_dom"/>
</dbReference>
<feature type="domain" description="P/Homo B" evidence="10">
    <location>
        <begin position="545"/>
        <end position="678"/>
    </location>
</feature>
<dbReference type="SMART" id="SM00089">
    <property type="entry name" value="PKD"/>
    <property type="match status" value="2"/>
</dbReference>
<sequence length="840" mass="88220">MKTKPFKTGLSALSLALLPLMVSSHAHAAKAEIFDDSVIVVYKENVSKAEKMRARSSVRARISDANRDEVDDRFSNLLNGRIAKLELRGKSVKDAIEILKKNPAVKIAEPNFLYRKALVPNDPSYGDLWGLNNTGQAGGTADVDIDAPEAWDITTGDSDVVIGVIDTGVDYNHEDLADNAWVNPGEIAGNGIDDDGNGYIDDVYGIDTANGDTDPMDDDSHGTHVAGTIGAVGGNGIGVVGVNHDVSIAGCKFLGADGTGSTAGAIECIDYFTDLKENRGINIKATNNSWGGGGYSEALETAIEEAGQAGILFVAAAGNSGSNNDNVDNYPSNYVTTTNSLVAVASHTRTDGDSGFSYGIETVDIAAPGTAILSTVPGDGYAAYSGTSMATPHVTGAAALVWSLNPELTPSEMKELLMSTGETSLWADGRTVSGNRLNVLNALEEADPTPGFKLGITPGSAEIEAGETYTFTIEVGSIAGYEEEVQLSLAEPSDIASLSASSAMPGDTVTLTVETSEETPWGPYSFTVNGVSGDIEKSKSANLYVYPQGLNEFPYAYSGDAVPTLPNEEDPDDVGVDLVINVPDDLTVFGMQASVDITHTYSGDLVLSLTSPQGTTTVLRQNQGGGTDDIVESYNSDAFNGEVATGDWTLNVLDTFNGDNGTVNTWSLVVTGIGEVGPTPPNSAFTYDASGLSVSFTNNSNDVNDDIVSYSWNFGDGSTSTEENPTHVYASTGAYDVTLTVTDSEGQTGVSTETVSVSDSNIVAEIDRAMLSRFGSLRVDLSYSGSMADTVMIYRNGELVEEVSNTGRYRDRSRGVQPGEYTYMVCDETSACSAPVSVNL</sequence>